<feature type="domain" description="Acyltransferase 3" evidence="2">
    <location>
        <begin position="4"/>
        <end position="308"/>
    </location>
</feature>
<feature type="transmembrane region" description="Helical" evidence="1">
    <location>
        <begin position="206"/>
        <end position="225"/>
    </location>
</feature>
<reference evidence="3 4" key="1">
    <citation type="submission" date="2017-08" db="EMBL/GenBank/DDBJ databases">
        <title>Draft Genome Sequence of Pseudomonas moraviensis TYU6, isolated from Taxus cuspidata by using PacBio Single-Molecule Real-Time Technology.</title>
        <authorList>
            <person name="Baek K.-H."/>
            <person name="Mishra A.K."/>
        </authorList>
    </citation>
    <scope>NUCLEOTIDE SEQUENCE [LARGE SCALE GENOMIC DNA]</scope>
    <source>
        <strain evidence="3 4">TYU6</strain>
    </source>
</reference>
<keyword evidence="1" id="KW-1133">Transmembrane helix</keyword>
<keyword evidence="4" id="KW-1185">Reference proteome</keyword>
<evidence type="ECO:0000313" key="4">
    <source>
        <dbReference type="Proteomes" id="UP000217830"/>
    </source>
</evidence>
<name>A0A2A2PSQ3_9PSED</name>
<dbReference type="GO" id="GO:0016020">
    <property type="term" value="C:membrane"/>
    <property type="evidence" value="ECO:0007669"/>
    <property type="project" value="TreeGrafter"/>
</dbReference>
<keyword evidence="1" id="KW-0472">Membrane</keyword>
<dbReference type="InterPro" id="IPR002656">
    <property type="entry name" value="Acyl_transf_3_dom"/>
</dbReference>
<dbReference type="Proteomes" id="UP000217830">
    <property type="component" value="Unassembled WGS sequence"/>
</dbReference>
<feature type="transmembrane region" description="Helical" evidence="1">
    <location>
        <begin position="231"/>
        <end position="248"/>
    </location>
</feature>
<comment type="caution">
    <text evidence="3">The sequence shown here is derived from an EMBL/GenBank/DDBJ whole genome shotgun (WGS) entry which is preliminary data.</text>
</comment>
<protein>
    <submittedName>
        <fullName evidence="3">Acyltransferase</fullName>
    </submittedName>
</protein>
<proteinExistence type="predicted"/>
<feature type="transmembrane region" description="Helical" evidence="1">
    <location>
        <begin position="183"/>
        <end position="199"/>
    </location>
</feature>
<evidence type="ECO:0000259" key="2">
    <source>
        <dbReference type="Pfam" id="PF01757"/>
    </source>
</evidence>
<dbReference type="RefSeq" id="WP_095669041.1">
    <property type="nucleotide sequence ID" value="NZ_NRSS01000004.1"/>
</dbReference>
<feature type="transmembrane region" description="Helical" evidence="1">
    <location>
        <begin position="82"/>
        <end position="101"/>
    </location>
</feature>
<dbReference type="EMBL" id="NRST01000001">
    <property type="protein sequence ID" value="PAW58676.1"/>
    <property type="molecule type" value="Genomic_DNA"/>
</dbReference>
<feature type="transmembrane region" description="Helical" evidence="1">
    <location>
        <begin position="288"/>
        <end position="309"/>
    </location>
</feature>
<dbReference type="PANTHER" id="PTHR23028:SF131">
    <property type="entry name" value="BLR2367 PROTEIN"/>
    <property type="match status" value="1"/>
</dbReference>
<dbReference type="Pfam" id="PF01757">
    <property type="entry name" value="Acyl_transf_3"/>
    <property type="match status" value="1"/>
</dbReference>
<evidence type="ECO:0000256" key="1">
    <source>
        <dbReference type="SAM" id="Phobius"/>
    </source>
</evidence>
<feature type="transmembrane region" description="Helical" evidence="1">
    <location>
        <begin position="42"/>
        <end position="61"/>
    </location>
</feature>
<feature type="transmembrane region" description="Helical" evidence="1">
    <location>
        <begin position="260"/>
        <end position="282"/>
    </location>
</feature>
<dbReference type="InterPro" id="IPR050879">
    <property type="entry name" value="Acyltransferase_3"/>
</dbReference>
<keyword evidence="1" id="KW-0812">Transmembrane</keyword>
<dbReference type="AlphaFoldDB" id="A0A2A2PSQ3"/>
<organism evidence="3 4">
    <name type="scientific">Pseudomonas moraviensis</name>
    <dbReference type="NCBI Taxonomy" id="321662"/>
    <lineage>
        <taxon>Bacteria</taxon>
        <taxon>Pseudomonadati</taxon>
        <taxon>Pseudomonadota</taxon>
        <taxon>Gammaproteobacteria</taxon>
        <taxon>Pseudomonadales</taxon>
        <taxon>Pseudomonadaceae</taxon>
        <taxon>Pseudomonas</taxon>
    </lineage>
</organism>
<evidence type="ECO:0000313" key="3">
    <source>
        <dbReference type="EMBL" id="PAW58676.1"/>
    </source>
</evidence>
<dbReference type="GO" id="GO:0000271">
    <property type="term" value="P:polysaccharide biosynthetic process"/>
    <property type="evidence" value="ECO:0007669"/>
    <property type="project" value="TreeGrafter"/>
</dbReference>
<keyword evidence="3" id="KW-0012">Acyltransferase</keyword>
<feature type="transmembrane region" description="Helical" evidence="1">
    <location>
        <begin position="160"/>
        <end position="177"/>
    </location>
</feature>
<dbReference type="GO" id="GO:0016747">
    <property type="term" value="F:acyltransferase activity, transferring groups other than amino-acyl groups"/>
    <property type="evidence" value="ECO:0007669"/>
    <property type="project" value="InterPro"/>
</dbReference>
<gene>
    <name evidence="3" type="ORF">CKQ80_26405</name>
</gene>
<dbReference type="PANTHER" id="PTHR23028">
    <property type="entry name" value="ACETYLTRANSFERASE"/>
    <property type="match status" value="1"/>
</dbReference>
<sequence length="341" mass="38868">MLISVQALRALAAWTVVCHHFMQIFFDFKARGPVGQFFIDKGAVGVDVFFVISGLVIFLSTESKSLPPARFLLYRLSRIVPAYWLYTLLMALLVVFARPLLPDQTVDWAHFLASLLFIPAQNPGGYGIYPTLNVGWTLNYEMLFYVLFACALVFRWQVRLLVVGALLFSVCQAFGWINEFYRSDIVYEFLLGIGIGVLYRRGWIGAGLWLPLLAMGAAMMAIYHLTPAPRLLNWGIPSAVLVMACMALERYVEHNRVMKWLGDCSYSVYLMHVLVLSVGGFIARRYGINPYLMFIVCAVAIAVGSWLSYEWVEKRSYRWLKARIDGEPLRVPVENLSRQKY</sequence>
<keyword evidence="3" id="KW-0808">Transferase</keyword>
<feature type="transmembrane region" description="Helical" evidence="1">
    <location>
        <begin position="134"/>
        <end position="153"/>
    </location>
</feature>
<accession>A0A2A2PSQ3</accession>